<keyword evidence="2" id="KW-1185">Reference proteome</keyword>
<evidence type="ECO:0000313" key="1">
    <source>
        <dbReference type="EMBL" id="VDM08490.1"/>
    </source>
</evidence>
<proteinExistence type="predicted"/>
<dbReference type="OMA" id="VQTEYCL"/>
<dbReference type="EMBL" id="UYWW01000446">
    <property type="protein sequence ID" value="VDM08490.1"/>
    <property type="molecule type" value="Genomic_DNA"/>
</dbReference>
<dbReference type="AlphaFoldDB" id="A0A3P7DFB5"/>
<dbReference type="InParanoid" id="A0A3P7DFB5"/>
<organism evidence="1 2">
    <name type="scientific">Wuchereria bancrofti</name>
    <dbReference type="NCBI Taxonomy" id="6293"/>
    <lineage>
        <taxon>Eukaryota</taxon>
        <taxon>Metazoa</taxon>
        <taxon>Ecdysozoa</taxon>
        <taxon>Nematoda</taxon>
        <taxon>Chromadorea</taxon>
        <taxon>Rhabditida</taxon>
        <taxon>Spirurina</taxon>
        <taxon>Spiruromorpha</taxon>
        <taxon>Filarioidea</taxon>
        <taxon>Onchocercidae</taxon>
        <taxon>Wuchereria</taxon>
    </lineage>
</organism>
<dbReference type="Proteomes" id="UP000270924">
    <property type="component" value="Unassembled WGS sequence"/>
</dbReference>
<sequence>MASKNGICGDTNNVSWPLIKYTKLVGTRLEIPVASGQAMTITYNKNRCYLSVMFNFSTLEEFSLAPNPRPIVRSKEKDVFIQVSSTNGTTLTRFRIKFARLSDHASFVEFISFFVKVLPPSNLNTSSDFSQPLSQGYTEMKSSQESSQLSLFSSDSSSQKSVNVTTTLPPEPISDFYPMQNPIIHTSLSAGLVDEKVYEVLKPMKHPAVQRCSESFEIPSVSFSQSSGARLLNCLKTSKTTDQAVPFSTNDMEMVATQPIVDLPPASQFSTMSDKDYGQENSRSVGVQTEYCLSISDLLNDSSLLEEYLTAKLEDHQFMQLVEKCSQLHLIRLASRQSFPQKCDVSANNEQLIVISCTEND</sequence>
<protein>
    <submittedName>
        <fullName evidence="1">Uncharacterized protein</fullName>
    </submittedName>
</protein>
<reference evidence="1 2" key="1">
    <citation type="submission" date="2018-11" db="EMBL/GenBank/DDBJ databases">
        <authorList>
            <consortium name="Pathogen Informatics"/>
        </authorList>
    </citation>
    <scope>NUCLEOTIDE SEQUENCE [LARGE SCALE GENOMIC DNA]</scope>
</reference>
<accession>A0A3P7DFB5</accession>
<gene>
    <name evidence="1" type="ORF">WBA_LOCUS1876</name>
</gene>
<name>A0A3P7DFB5_WUCBA</name>
<evidence type="ECO:0000313" key="2">
    <source>
        <dbReference type="Proteomes" id="UP000270924"/>
    </source>
</evidence>
<dbReference type="OrthoDB" id="5827290at2759"/>